<evidence type="ECO:0000313" key="2">
    <source>
        <dbReference type="Proteomes" id="UP000036923"/>
    </source>
</evidence>
<keyword evidence="2" id="KW-1185">Reference proteome</keyword>
<proteinExistence type="predicted"/>
<name>A0A0L6JP03_9FIRM</name>
<comment type="caution">
    <text evidence="1">The sequence shown here is derived from an EMBL/GenBank/DDBJ whole genome shotgun (WGS) entry which is preliminary data.</text>
</comment>
<dbReference type="AlphaFoldDB" id="A0A0L6JP03"/>
<organism evidence="1 2">
    <name type="scientific">Pseudobacteroides cellulosolvens ATCC 35603 = DSM 2933</name>
    <dbReference type="NCBI Taxonomy" id="398512"/>
    <lineage>
        <taxon>Bacteria</taxon>
        <taxon>Bacillati</taxon>
        <taxon>Bacillota</taxon>
        <taxon>Clostridia</taxon>
        <taxon>Eubacteriales</taxon>
        <taxon>Oscillospiraceae</taxon>
        <taxon>Pseudobacteroides</taxon>
    </lineage>
</organism>
<sequence length="294" mass="33152">MVDQASNYYVTLSKKELIFLCSLIGAESIIGIDDPFLIYTQEQIDSEFADIKKVLEERNYLKTSDSGDIILDENILAIVNTCIEAQAYILIDKIAEDKSDKIVFYATFFAVIMLTATENDDEIFISFKRTTEDVRNDIYSLIPLIEPGNDEGESSSMDIDIRITESLFDKIIAAEDDSQIKEAVKALEDSGVDKDYAEIVANTLSKPSVKTSFLSLENGGDNELDGKGFAIFEGDQNILLMIPSDEEEYINVCSYKKDKISSVVESILNSILRTYFFQDDDVINFMDQLFLHQD</sequence>
<reference evidence="2" key="1">
    <citation type="submission" date="2015-07" db="EMBL/GenBank/DDBJ databases">
        <title>Near-Complete Genome Sequence of the Cellulolytic Bacterium Bacteroides (Pseudobacteroides) cellulosolvens ATCC 35603.</title>
        <authorList>
            <person name="Dassa B."/>
            <person name="Utturkar S.M."/>
            <person name="Klingeman D.M."/>
            <person name="Hurt R.A."/>
            <person name="Keller M."/>
            <person name="Xu J."/>
            <person name="Reddy Y.H.K."/>
            <person name="Borovok I."/>
            <person name="Grinberg I.R."/>
            <person name="Lamed R."/>
            <person name="Zhivin O."/>
            <person name="Bayer E.A."/>
            <person name="Brown S.D."/>
        </authorList>
    </citation>
    <scope>NUCLEOTIDE SEQUENCE [LARGE SCALE GENOMIC DNA]</scope>
    <source>
        <strain evidence="2">DSM 2933</strain>
    </source>
</reference>
<protein>
    <submittedName>
        <fullName evidence="1">Uncharacterized protein</fullName>
    </submittedName>
</protein>
<evidence type="ECO:0000313" key="1">
    <source>
        <dbReference type="EMBL" id="KNY27508.1"/>
    </source>
</evidence>
<dbReference type="Proteomes" id="UP000036923">
    <property type="component" value="Unassembled WGS sequence"/>
</dbReference>
<accession>A0A0L6JP03</accession>
<dbReference type="OrthoDB" id="2616381at2"/>
<dbReference type="STRING" id="398512.Bccel_2779"/>
<dbReference type="RefSeq" id="WP_036944557.1">
    <property type="nucleotide sequence ID" value="NZ_JQKC01000032.1"/>
</dbReference>
<dbReference type="EMBL" id="LGTC01000001">
    <property type="protein sequence ID" value="KNY27508.1"/>
    <property type="molecule type" value="Genomic_DNA"/>
</dbReference>
<gene>
    <name evidence="1" type="ORF">Bccel_2779</name>
</gene>